<organism evidence="15 16">
    <name type="scientific">Caerostris darwini</name>
    <dbReference type="NCBI Taxonomy" id="1538125"/>
    <lineage>
        <taxon>Eukaryota</taxon>
        <taxon>Metazoa</taxon>
        <taxon>Ecdysozoa</taxon>
        <taxon>Arthropoda</taxon>
        <taxon>Chelicerata</taxon>
        <taxon>Arachnida</taxon>
        <taxon>Araneae</taxon>
        <taxon>Araneomorphae</taxon>
        <taxon>Entelegynae</taxon>
        <taxon>Araneoidea</taxon>
        <taxon>Araneidae</taxon>
        <taxon>Caerostris</taxon>
    </lineage>
</organism>
<evidence type="ECO:0000256" key="7">
    <source>
        <dbReference type="ARBA" id="ARBA00022833"/>
    </source>
</evidence>
<evidence type="ECO:0000256" key="6">
    <source>
        <dbReference type="ARBA" id="ARBA00022771"/>
    </source>
</evidence>
<evidence type="ECO:0000259" key="14">
    <source>
        <dbReference type="PROSITE" id="PS50157"/>
    </source>
</evidence>
<comment type="subcellular location">
    <subcellularLocation>
        <location evidence="2">Nucleus</location>
    </subcellularLocation>
</comment>
<evidence type="ECO:0000313" key="16">
    <source>
        <dbReference type="Proteomes" id="UP001054837"/>
    </source>
</evidence>
<feature type="domain" description="C2H2-type" evidence="14">
    <location>
        <begin position="265"/>
        <end position="290"/>
    </location>
</feature>
<evidence type="ECO:0000256" key="8">
    <source>
        <dbReference type="ARBA" id="ARBA00023015"/>
    </source>
</evidence>
<dbReference type="GO" id="GO:0003677">
    <property type="term" value="F:DNA binding"/>
    <property type="evidence" value="ECO:0007669"/>
    <property type="project" value="UniProtKB-KW"/>
</dbReference>
<feature type="compositionally biased region" description="Polar residues" evidence="13">
    <location>
        <begin position="1"/>
        <end position="23"/>
    </location>
</feature>
<evidence type="ECO:0000256" key="1">
    <source>
        <dbReference type="ARBA" id="ARBA00003767"/>
    </source>
</evidence>
<dbReference type="GO" id="GO:0005634">
    <property type="term" value="C:nucleus"/>
    <property type="evidence" value="ECO:0007669"/>
    <property type="project" value="UniProtKB-SubCell"/>
</dbReference>
<evidence type="ECO:0000256" key="11">
    <source>
        <dbReference type="ARBA" id="ARBA00023242"/>
    </source>
</evidence>
<dbReference type="FunFam" id="3.30.160.60:FF:000065">
    <property type="entry name" value="B-cell CLL/lymphoma 6, member B"/>
    <property type="match status" value="1"/>
</dbReference>
<keyword evidence="9" id="KW-0238">DNA-binding</keyword>
<dbReference type="PROSITE" id="PS00028">
    <property type="entry name" value="ZINC_FINGER_C2H2_1"/>
    <property type="match status" value="5"/>
</dbReference>
<comment type="caution">
    <text evidence="15">The sequence shown here is derived from an EMBL/GenBank/DDBJ whole genome shotgun (WGS) entry which is preliminary data.</text>
</comment>
<evidence type="ECO:0000313" key="15">
    <source>
        <dbReference type="EMBL" id="GIY30296.1"/>
    </source>
</evidence>
<evidence type="ECO:0000256" key="13">
    <source>
        <dbReference type="SAM" id="MobiDB-lite"/>
    </source>
</evidence>
<dbReference type="PROSITE" id="PS50157">
    <property type="entry name" value="ZINC_FINGER_C2H2_2"/>
    <property type="match status" value="5"/>
</dbReference>
<dbReference type="GO" id="GO:0008270">
    <property type="term" value="F:zinc ion binding"/>
    <property type="evidence" value="ECO:0007669"/>
    <property type="project" value="UniProtKB-KW"/>
</dbReference>
<feature type="domain" description="C2H2-type" evidence="14">
    <location>
        <begin position="151"/>
        <end position="178"/>
    </location>
</feature>
<comment type="function">
    <text evidence="1">May be involved in transcriptional regulation.</text>
</comment>
<protein>
    <recommendedName>
        <fullName evidence="14">C2H2-type domain-containing protein</fullName>
    </recommendedName>
</protein>
<feature type="domain" description="C2H2-type" evidence="14">
    <location>
        <begin position="236"/>
        <end position="264"/>
    </location>
</feature>
<dbReference type="FunFam" id="3.30.160.60:FF:000226">
    <property type="entry name" value="Zinc finger protein 236 variant"/>
    <property type="match status" value="1"/>
</dbReference>
<evidence type="ECO:0000256" key="2">
    <source>
        <dbReference type="ARBA" id="ARBA00004123"/>
    </source>
</evidence>
<dbReference type="AlphaFoldDB" id="A0AAV4SCB1"/>
<dbReference type="PANTHER" id="PTHR16515:SF49">
    <property type="entry name" value="GASTRULA ZINC FINGER PROTEIN XLCGF49.1-LIKE-RELATED"/>
    <property type="match status" value="1"/>
</dbReference>
<dbReference type="FunFam" id="3.30.160.60:FF:002343">
    <property type="entry name" value="Zinc finger protein 33A"/>
    <property type="match status" value="1"/>
</dbReference>
<keyword evidence="10" id="KW-0804">Transcription</keyword>
<sequence length="290" mass="32750">MPQDQENQSESSPSPIADQNNPLPVSEPPLLTGFQKAFGQTNALTIQMAQLPNASSQIGCSGISRADVMSSSFTSDFNEDFNASVNLMSQHYETSTGIPTSVDLNAHYNPMDPVPPSDSTGPIHSSKCPKDFQPKYHLKPSDLSRSVRRPYACDYCDKTFAFPSRLTSHIRSHTGKKPYKCKVCNKCFTQNCALTKHMRTHNRRTLHKCTECSENYQTRSKLLEHVRIIHNGEEIYKCTECGKCYTQRYKLRNHVRSIHTGDTPHKCTECGRCFAFLSQLKCHMLIHNKA</sequence>
<dbReference type="FunFam" id="3.30.160.60:FF:000557">
    <property type="entry name" value="zinc finger and SCAN domain-containing protein 29"/>
    <property type="match status" value="1"/>
</dbReference>
<reference evidence="15 16" key="1">
    <citation type="submission" date="2021-06" db="EMBL/GenBank/DDBJ databases">
        <title>Caerostris darwini draft genome.</title>
        <authorList>
            <person name="Kono N."/>
            <person name="Arakawa K."/>
        </authorList>
    </citation>
    <scope>NUCLEOTIDE SEQUENCE [LARGE SCALE GENOMIC DNA]</scope>
</reference>
<dbReference type="InterPro" id="IPR013087">
    <property type="entry name" value="Znf_C2H2_type"/>
</dbReference>
<feature type="domain" description="C2H2-type" evidence="14">
    <location>
        <begin position="207"/>
        <end position="235"/>
    </location>
</feature>
<dbReference type="EMBL" id="BPLQ01007465">
    <property type="protein sequence ID" value="GIY30296.1"/>
    <property type="molecule type" value="Genomic_DNA"/>
</dbReference>
<dbReference type="PANTHER" id="PTHR16515">
    <property type="entry name" value="PR DOMAIN ZINC FINGER PROTEIN"/>
    <property type="match status" value="1"/>
</dbReference>
<evidence type="ECO:0000256" key="3">
    <source>
        <dbReference type="ARBA" id="ARBA00006991"/>
    </source>
</evidence>
<feature type="region of interest" description="Disordered" evidence="13">
    <location>
        <begin position="1"/>
        <end position="29"/>
    </location>
</feature>
<evidence type="ECO:0000256" key="10">
    <source>
        <dbReference type="ARBA" id="ARBA00023163"/>
    </source>
</evidence>
<dbReference type="Pfam" id="PF00096">
    <property type="entry name" value="zf-C2H2"/>
    <property type="match status" value="3"/>
</dbReference>
<evidence type="ECO:0000256" key="9">
    <source>
        <dbReference type="ARBA" id="ARBA00023125"/>
    </source>
</evidence>
<dbReference type="GO" id="GO:0006355">
    <property type="term" value="P:regulation of DNA-templated transcription"/>
    <property type="evidence" value="ECO:0007669"/>
    <property type="project" value="UniProtKB-ARBA"/>
</dbReference>
<dbReference type="Proteomes" id="UP001054837">
    <property type="component" value="Unassembled WGS sequence"/>
</dbReference>
<gene>
    <name evidence="15" type="ORF">CDAR_584001</name>
</gene>
<dbReference type="InterPro" id="IPR036236">
    <property type="entry name" value="Znf_C2H2_sf"/>
</dbReference>
<keyword evidence="6 12" id="KW-0863">Zinc-finger</keyword>
<evidence type="ECO:0000256" key="4">
    <source>
        <dbReference type="ARBA" id="ARBA00022723"/>
    </source>
</evidence>
<proteinExistence type="inferred from homology"/>
<keyword evidence="8" id="KW-0805">Transcription regulation</keyword>
<keyword evidence="11" id="KW-0539">Nucleus</keyword>
<keyword evidence="4" id="KW-0479">Metal-binding</keyword>
<dbReference type="SUPFAM" id="SSF57667">
    <property type="entry name" value="beta-beta-alpha zinc fingers"/>
    <property type="match status" value="3"/>
</dbReference>
<dbReference type="InterPro" id="IPR050331">
    <property type="entry name" value="Zinc_finger"/>
</dbReference>
<keyword evidence="7" id="KW-0862">Zinc</keyword>
<accession>A0AAV4SCB1</accession>
<keyword evidence="16" id="KW-1185">Reference proteome</keyword>
<dbReference type="Gene3D" id="3.30.160.60">
    <property type="entry name" value="Classic Zinc Finger"/>
    <property type="match status" value="5"/>
</dbReference>
<evidence type="ECO:0000256" key="5">
    <source>
        <dbReference type="ARBA" id="ARBA00022737"/>
    </source>
</evidence>
<dbReference type="SMART" id="SM00355">
    <property type="entry name" value="ZnF_C2H2"/>
    <property type="match status" value="5"/>
</dbReference>
<evidence type="ECO:0000256" key="12">
    <source>
        <dbReference type="PROSITE-ProRule" id="PRU00042"/>
    </source>
</evidence>
<keyword evidence="5" id="KW-0677">Repeat</keyword>
<name>A0AAV4SCB1_9ARAC</name>
<comment type="similarity">
    <text evidence="3">Belongs to the krueppel C2H2-type zinc-finger protein family.</text>
</comment>
<feature type="domain" description="C2H2-type" evidence="14">
    <location>
        <begin position="179"/>
        <end position="206"/>
    </location>
</feature>